<evidence type="ECO:0000313" key="3">
    <source>
        <dbReference type="Proteomes" id="UP001221763"/>
    </source>
</evidence>
<keyword evidence="1" id="KW-0472">Membrane</keyword>
<name>A0ABT5L901_9MOLU</name>
<keyword evidence="1" id="KW-1133">Transmembrane helix</keyword>
<comment type="caution">
    <text evidence="2">The sequence shown here is derived from an EMBL/GenBank/DDBJ whole genome shotgun (WGS) entry which is preliminary data.</text>
</comment>
<organism evidence="2 3">
    <name type="scientific">Columbia Basin potato purple top phytoplasma</name>
    <dbReference type="NCBI Taxonomy" id="307134"/>
    <lineage>
        <taxon>Bacteria</taxon>
        <taxon>Bacillati</taxon>
        <taxon>Mycoplasmatota</taxon>
        <taxon>Mollicutes</taxon>
        <taxon>Acholeplasmatales</taxon>
        <taxon>Acholeplasmataceae</taxon>
        <taxon>Candidatus Phytoplasma</taxon>
        <taxon>16SrVI (Clover proliferation group)</taxon>
    </lineage>
</organism>
<sequence>MNKEFDLNIFFLKKFILIKQNIIKLFLFSYIFFSISISDASHILNIFNLSKYKIFYYIFLYSFHK</sequence>
<dbReference type="Proteomes" id="UP001221763">
    <property type="component" value="Unassembled WGS sequence"/>
</dbReference>
<evidence type="ECO:0008006" key="4">
    <source>
        <dbReference type="Google" id="ProtNLM"/>
    </source>
</evidence>
<gene>
    <name evidence="2" type="ORF">M8044_000306</name>
</gene>
<keyword evidence="1" id="KW-0812">Transmembrane</keyword>
<proteinExistence type="predicted"/>
<feature type="transmembrane region" description="Helical" evidence="1">
    <location>
        <begin position="21"/>
        <end position="37"/>
    </location>
</feature>
<evidence type="ECO:0000256" key="1">
    <source>
        <dbReference type="SAM" id="Phobius"/>
    </source>
</evidence>
<reference evidence="2 3" key="1">
    <citation type="journal article" date="2023" name="Plant">
        <title>Draft Genome Sequence Resource of CBPPT1, a 'Candidatus Phytoplasma trifolii'-Related Strain Associated with Potato Purple Top Disease in the Columbia Basin, U.S.A.</title>
        <authorList>
            <person name="Wei W."/>
            <person name="Shao J."/>
            <person name="Bottner-Parker K.D."/>
            <person name="Zhao Y."/>
        </authorList>
    </citation>
    <scope>NUCLEOTIDE SEQUENCE [LARGE SCALE GENOMIC DNA]</scope>
    <source>
        <strain evidence="2 3">CBPPT1</strain>
    </source>
</reference>
<accession>A0ABT5L901</accession>
<protein>
    <recommendedName>
        <fullName evidence="4">Sequence-variable mosaic (SVM) signal sequence domain-containing protein</fullName>
    </recommendedName>
</protein>
<keyword evidence="3" id="KW-1185">Reference proteome</keyword>
<dbReference type="EMBL" id="JANHJP010000004">
    <property type="protein sequence ID" value="MDC9032085.1"/>
    <property type="molecule type" value="Genomic_DNA"/>
</dbReference>
<evidence type="ECO:0000313" key="2">
    <source>
        <dbReference type="EMBL" id="MDC9032085.1"/>
    </source>
</evidence>